<sequence length="75" mass="7328">MNHASPSSGGSCRGYYSLAAGTVYDRANTQQKGSWLAVAAAAGVAAGSGGGRRGMRGEKGKAEAQKGVLGGVGDV</sequence>
<dbReference type="EMBL" id="VSRR010042044">
    <property type="protein sequence ID" value="MPC75866.1"/>
    <property type="molecule type" value="Genomic_DNA"/>
</dbReference>
<reference evidence="2 3" key="1">
    <citation type="submission" date="2019-05" db="EMBL/GenBank/DDBJ databases">
        <title>Another draft genome of Portunus trituberculatus and its Hox gene families provides insights of decapod evolution.</title>
        <authorList>
            <person name="Jeong J.-H."/>
            <person name="Song I."/>
            <person name="Kim S."/>
            <person name="Choi T."/>
            <person name="Kim D."/>
            <person name="Ryu S."/>
            <person name="Kim W."/>
        </authorList>
    </citation>
    <scope>NUCLEOTIDE SEQUENCE [LARGE SCALE GENOMIC DNA]</scope>
    <source>
        <tissue evidence="2">Muscle</tissue>
    </source>
</reference>
<feature type="region of interest" description="Disordered" evidence="1">
    <location>
        <begin position="46"/>
        <end position="75"/>
    </location>
</feature>
<comment type="caution">
    <text evidence="2">The sequence shown here is derived from an EMBL/GenBank/DDBJ whole genome shotgun (WGS) entry which is preliminary data.</text>
</comment>
<name>A0A5B7I1M9_PORTR</name>
<dbReference type="Proteomes" id="UP000324222">
    <property type="component" value="Unassembled WGS sequence"/>
</dbReference>
<organism evidence="2 3">
    <name type="scientific">Portunus trituberculatus</name>
    <name type="common">Swimming crab</name>
    <name type="synonym">Neptunus trituberculatus</name>
    <dbReference type="NCBI Taxonomy" id="210409"/>
    <lineage>
        <taxon>Eukaryota</taxon>
        <taxon>Metazoa</taxon>
        <taxon>Ecdysozoa</taxon>
        <taxon>Arthropoda</taxon>
        <taxon>Crustacea</taxon>
        <taxon>Multicrustacea</taxon>
        <taxon>Malacostraca</taxon>
        <taxon>Eumalacostraca</taxon>
        <taxon>Eucarida</taxon>
        <taxon>Decapoda</taxon>
        <taxon>Pleocyemata</taxon>
        <taxon>Brachyura</taxon>
        <taxon>Eubrachyura</taxon>
        <taxon>Portunoidea</taxon>
        <taxon>Portunidae</taxon>
        <taxon>Portuninae</taxon>
        <taxon>Portunus</taxon>
    </lineage>
</organism>
<protein>
    <submittedName>
        <fullName evidence="2">Uncharacterized protein</fullName>
    </submittedName>
</protein>
<keyword evidence="3" id="KW-1185">Reference proteome</keyword>
<feature type="compositionally biased region" description="Basic and acidic residues" evidence="1">
    <location>
        <begin position="55"/>
        <end position="64"/>
    </location>
</feature>
<evidence type="ECO:0000256" key="1">
    <source>
        <dbReference type="SAM" id="MobiDB-lite"/>
    </source>
</evidence>
<dbReference type="AlphaFoldDB" id="A0A5B7I1M9"/>
<proteinExistence type="predicted"/>
<evidence type="ECO:0000313" key="2">
    <source>
        <dbReference type="EMBL" id="MPC75866.1"/>
    </source>
</evidence>
<accession>A0A5B7I1M9</accession>
<gene>
    <name evidence="2" type="ORF">E2C01_070263</name>
</gene>
<evidence type="ECO:0000313" key="3">
    <source>
        <dbReference type="Proteomes" id="UP000324222"/>
    </source>
</evidence>